<accession>A0AAD4XUK8</accession>
<sequence>MMSQLYDADPDDQSATKLPEVDWCFHVYIDGDLTDLEVPKPTSYPYTFDHITARR</sequence>
<dbReference type="Proteomes" id="UP001202328">
    <property type="component" value="Unassembled WGS sequence"/>
</dbReference>
<feature type="non-terminal residue" evidence="1">
    <location>
        <position position="55"/>
    </location>
</feature>
<gene>
    <name evidence="1" type="ORF">MKW98_003256</name>
</gene>
<proteinExistence type="predicted"/>
<keyword evidence="2" id="KW-1185">Reference proteome</keyword>
<dbReference type="EMBL" id="JAJJMB010003633">
    <property type="protein sequence ID" value="KAI3946693.1"/>
    <property type="molecule type" value="Genomic_DNA"/>
</dbReference>
<dbReference type="AlphaFoldDB" id="A0AAD4XUK8"/>
<evidence type="ECO:0000313" key="1">
    <source>
        <dbReference type="EMBL" id="KAI3946693.1"/>
    </source>
</evidence>
<reference evidence="1" key="1">
    <citation type="submission" date="2022-04" db="EMBL/GenBank/DDBJ databases">
        <title>A functionally conserved STORR gene fusion in Papaver species that diverged 16.8 million years ago.</title>
        <authorList>
            <person name="Catania T."/>
        </authorList>
    </citation>
    <scope>NUCLEOTIDE SEQUENCE</scope>
    <source>
        <strain evidence="1">S-188037</strain>
    </source>
</reference>
<name>A0AAD4XUK8_9MAGN</name>
<protein>
    <submittedName>
        <fullName evidence="1">Uncharacterized protein</fullName>
    </submittedName>
</protein>
<organism evidence="1 2">
    <name type="scientific">Papaver atlanticum</name>
    <dbReference type="NCBI Taxonomy" id="357466"/>
    <lineage>
        <taxon>Eukaryota</taxon>
        <taxon>Viridiplantae</taxon>
        <taxon>Streptophyta</taxon>
        <taxon>Embryophyta</taxon>
        <taxon>Tracheophyta</taxon>
        <taxon>Spermatophyta</taxon>
        <taxon>Magnoliopsida</taxon>
        <taxon>Ranunculales</taxon>
        <taxon>Papaveraceae</taxon>
        <taxon>Papaveroideae</taxon>
        <taxon>Papaver</taxon>
    </lineage>
</organism>
<comment type="caution">
    <text evidence="1">The sequence shown here is derived from an EMBL/GenBank/DDBJ whole genome shotgun (WGS) entry which is preliminary data.</text>
</comment>
<evidence type="ECO:0000313" key="2">
    <source>
        <dbReference type="Proteomes" id="UP001202328"/>
    </source>
</evidence>